<evidence type="ECO:0000256" key="6">
    <source>
        <dbReference type="PROSITE-ProRule" id="PRU00277"/>
    </source>
</evidence>
<dbReference type="InterPro" id="IPR046357">
    <property type="entry name" value="PPIase_dom_sf"/>
</dbReference>
<feature type="domain" description="PPIase FKBP-type" evidence="8">
    <location>
        <begin position="267"/>
        <end position="353"/>
    </location>
</feature>
<evidence type="ECO:0000256" key="5">
    <source>
        <dbReference type="ARBA" id="ARBA00023235"/>
    </source>
</evidence>
<keyword evidence="10" id="KW-1185">Reference proteome</keyword>
<feature type="compositionally biased region" description="Acidic residues" evidence="7">
    <location>
        <begin position="128"/>
        <end position="139"/>
    </location>
</feature>
<feature type="compositionally biased region" description="Basic and acidic residues" evidence="7">
    <location>
        <begin position="140"/>
        <end position="164"/>
    </location>
</feature>
<dbReference type="PROSITE" id="PS50059">
    <property type="entry name" value="FKBP_PPIASE"/>
    <property type="match status" value="1"/>
</dbReference>
<dbReference type="Gene3D" id="3.10.50.40">
    <property type="match status" value="1"/>
</dbReference>
<dbReference type="GO" id="GO:0003755">
    <property type="term" value="F:peptidyl-prolyl cis-trans isomerase activity"/>
    <property type="evidence" value="ECO:0007669"/>
    <property type="project" value="UniProtKB-KW"/>
</dbReference>
<dbReference type="GO" id="GO:0005730">
    <property type="term" value="C:nucleolus"/>
    <property type="evidence" value="ECO:0007669"/>
    <property type="project" value="TreeGrafter"/>
</dbReference>
<dbReference type="GO" id="GO:0000785">
    <property type="term" value="C:chromatin"/>
    <property type="evidence" value="ECO:0007669"/>
    <property type="project" value="TreeGrafter"/>
</dbReference>
<keyword evidence="4 6" id="KW-0697">Rotamase</keyword>
<proteinExistence type="inferred from homology"/>
<dbReference type="Pfam" id="PF00254">
    <property type="entry name" value="FKBP_C"/>
    <property type="match status" value="1"/>
</dbReference>
<name>A0A9P6D2X0_9AGAR</name>
<dbReference type="PANTHER" id="PTHR43811:SF19">
    <property type="entry name" value="39 KDA FK506-BINDING NUCLEAR PROTEIN"/>
    <property type="match status" value="1"/>
</dbReference>
<evidence type="ECO:0000259" key="8">
    <source>
        <dbReference type="PROSITE" id="PS50059"/>
    </source>
</evidence>
<dbReference type="InterPro" id="IPR041232">
    <property type="entry name" value="NPL"/>
</dbReference>
<dbReference type="OrthoDB" id="77911at2759"/>
<comment type="catalytic activity">
    <reaction evidence="1 6">
        <text>[protein]-peptidylproline (omega=180) = [protein]-peptidylproline (omega=0)</text>
        <dbReference type="Rhea" id="RHEA:16237"/>
        <dbReference type="Rhea" id="RHEA-COMP:10747"/>
        <dbReference type="Rhea" id="RHEA-COMP:10748"/>
        <dbReference type="ChEBI" id="CHEBI:83833"/>
        <dbReference type="ChEBI" id="CHEBI:83834"/>
        <dbReference type="EC" id="5.2.1.8"/>
    </reaction>
</comment>
<evidence type="ECO:0000313" key="10">
    <source>
        <dbReference type="Proteomes" id="UP000807469"/>
    </source>
</evidence>
<organism evidence="9 10">
    <name type="scientific">Pholiota conissans</name>
    <dbReference type="NCBI Taxonomy" id="109636"/>
    <lineage>
        <taxon>Eukaryota</taxon>
        <taxon>Fungi</taxon>
        <taxon>Dikarya</taxon>
        <taxon>Basidiomycota</taxon>
        <taxon>Agaricomycotina</taxon>
        <taxon>Agaricomycetes</taxon>
        <taxon>Agaricomycetidae</taxon>
        <taxon>Agaricales</taxon>
        <taxon>Agaricineae</taxon>
        <taxon>Strophariaceae</taxon>
        <taxon>Pholiota</taxon>
    </lineage>
</organism>
<gene>
    <name evidence="9" type="ORF">BDN70DRAFT_830782</name>
</gene>
<dbReference type="Proteomes" id="UP000807469">
    <property type="component" value="Unassembled WGS sequence"/>
</dbReference>
<feature type="compositionally biased region" description="Basic and acidic residues" evidence="7">
    <location>
        <begin position="227"/>
        <end position="243"/>
    </location>
</feature>
<evidence type="ECO:0000256" key="7">
    <source>
        <dbReference type="SAM" id="MobiDB-lite"/>
    </source>
</evidence>
<evidence type="ECO:0000256" key="3">
    <source>
        <dbReference type="ARBA" id="ARBA00013194"/>
    </source>
</evidence>
<sequence length="353" mass="38424">MSTVLGIWHLVLEGGKVKTIHTPAGVQITNVSYGEEIVDTASRDVVKLSFESLATSDNEDDDEEEKEDEDIPISTTVLCVLTPGKTEQTSVNVVLDSDAAFKFETTGKNTIYLTGNYISQDDDRGVDSEDEYDSDDEDAYDLREVSSDVEMHPDDLDSDNSRFEEVDDEEVEQSKSQKRARDSDATEVASKVEKKNKKQKAEGGKAVAVPAEAAGPTEKKDKKKKEKSADEAKKPAEGKESHPKKTIAGGVVIQDAKIGTGPMAKKGNHVRMRYVGKLTNGKIFDKNTSGKPFAFHLGKGEVIKGWDEGIAGMQVGGERVLTIPPNMGYGSKKSGPIPPNSTLIFEVKLLEIK</sequence>
<dbReference type="PANTHER" id="PTHR43811">
    <property type="entry name" value="FKBP-TYPE PEPTIDYL-PROLYL CIS-TRANS ISOMERASE FKPA"/>
    <property type="match status" value="1"/>
</dbReference>
<accession>A0A9P6D2X0</accession>
<feature type="compositionally biased region" description="Basic and acidic residues" evidence="7">
    <location>
        <begin position="172"/>
        <end position="184"/>
    </location>
</feature>
<protein>
    <recommendedName>
        <fullName evidence="3 6">peptidylprolyl isomerase</fullName>
        <ecNumber evidence="3 6">5.2.1.8</ecNumber>
    </recommendedName>
</protein>
<dbReference type="PIRSF" id="PIRSF001473">
    <property type="entry name" value="FK506-bp_FPR3"/>
    <property type="match status" value="1"/>
</dbReference>
<evidence type="ECO:0000256" key="1">
    <source>
        <dbReference type="ARBA" id="ARBA00000971"/>
    </source>
</evidence>
<dbReference type="Pfam" id="PF17800">
    <property type="entry name" value="NPL"/>
    <property type="match status" value="1"/>
</dbReference>
<keyword evidence="5 6" id="KW-0413">Isomerase</keyword>
<dbReference type="SUPFAM" id="SSF54534">
    <property type="entry name" value="FKBP-like"/>
    <property type="match status" value="1"/>
</dbReference>
<evidence type="ECO:0000256" key="4">
    <source>
        <dbReference type="ARBA" id="ARBA00023110"/>
    </source>
</evidence>
<dbReference type="InterPro" id="IPR001179">
    <property type="entry name" value="PPIase_FKBP_dom"/>
</dbReference>
<dbReference type="EC" id="5.2.1.8" evidence="3 6"/>
<comment type="caution">
    <text evidence="9">The sequence shown here is derived from an EMBL/GenBank/DDBJ whole genome shotgun (WGS) entry which is preliminary data.</text>
</comment>
<comment type="similarity">
    <text evidence="2">Belongs to the FKBP-type PPIase family. FKBP3/4 subfamily.</text>
</comment>
<reference evidence="9" key="1">
    <citation type="submission" date="2020-11" db="EMBL/GenBank/DDBJ databases">
        <authorList>
            <consortium name="DOE Joint Genome Institute"/>
            <person name="Ahrendt S."/>
            <person name="Riley R."/>
            <person name="Andreopoulos W."/>
            <person name="Labutti K."/>
            <person name="Pangilinan J."/>
            <person name="Ruiz-Duenas F.J."/>
            <person name="Barrasa J.M."/>
            <person name="Sanchez-Garcia M."/>
            <person name="Camarero S."/>
            <person name="Miyauchi S."/>
            <person name="Serrano A."/>
            <person name="Linde D."/>
            <person name="Babiker R."/>
            <person name="Drula E."/>
            <person name="Ayuso-Fernandez I."/>
            <person name="Pacheco R."/>
            <person name="Padilla G."/>
            <person name="Ferreira P."/>
            <person name="Barriuso J."/>
            <person name="Kellner H."/>
            <person name="Castanera R."/>
            <person name="Alfaro M."/>
            <person name="Ramirez L."/>
            <person name="Pisabarro A.G."/>
            <person name="Kuo A."/>
            <person name="Tritt A."/>
            <person name="Lipzen A."/>
            <person name="He G."/>
            <person name="Yan M."/>
            <person name="Ng V."/>
            <person name="Cullen D."/>
            <person name="Martin F."/>
            <person name="Rosso M.-N."/>
            <person name="Henrissat B."/>
            <person name="Hibbett D."/>
            <person name="Martinez A.T."/>
            <person name="Grigoriev I.V."/>
        </authorList>
    </citation>
    <scope>NUCLEOTIDE SEQUENCE</scope>
    <source>
        <strain evidence="9">CIRM-BRFM 674</strain>
    </source>
</reference>
<dbReference type="FunFam" id="3.10.50.40:FF:000006">
    <property type="entry name" value="Peptidyl-prolyl cis-trans isomerase"/>
    <property type="match status" value="1"/>
</dbReference>
<feature type="region of interest" description="Disordered" evidence="7">
    <location>
        <begin position="118"/>
        <end position="245"/>
    </location>
</feature>
<dbReference type="AlphaFoldDB" id="A0A9P6D2X0"/>
<dbReference type="Gene3D" id="2.60.120.340">
    <property type="entry name" value="Nucleoplasmin core domain"/>
    <property type="match status" value="1"/>
</dbReference>
<dbReference type="EMBL" id="MU155177">
    <property type="protein sequence ID" value="KAF9481510.1"/>
    <property type="molecule type" value="Genomic_DNA"/>
</dbReference>
<dbReference type="InterPro" id="IPR023566">
    <property type="entry name" value="PPIase_Fpr3/Fpr4-like"/>
</dbReference>
<evidence type="ECO:0000313" key="9">
    <source>
        <dbReference type="EMBL" id="KAF9481510.1"/>
    </source>
</evidence>
<evidence type="ECO:0000256" key="2">
    <source>
        <dbReference type="ARBA" id="ARBA00007838"/>
    </source>
</evidence>